<protein>
    <submittedName>
        <fullName evidence="4">TlpA family protein disulfide reductase</fullName>
    </submittedName>
</protein>
<dbReference type="Pfam" id="PF00578">
    <property type="entry name" value="AhpC-TSA"/>
    <property type="match status" value="1"/>
</dbReference>
<dbReference type="CDD" id="cd02966">
    <property type="entry name" value="TlpA_like_family"/>
    <property type="match status" value="1"/>
</dbReference>
<dbReference type="GO" id="GO:0016491">
    <property type="term" value="F:oxidoreductase activity"/>
    <property type="evidence" value="ECO:0007669"/>
    <property type="project" value="InterPro"/>
</dbReference>
<keyword evidence="1" id="KW-0676">Redox-active center</keyword>
<sequence>MQFKNTLFALALLITVSVASAQTPTGPRRIMADENSLVTDSSGMKYPALVWQKLVTSGDYWLRPIDPNAEKPQFILQKITEAQKAARYAKSPRPADSKFFANGGVFKTFSFKDLNGQKIQTKDWAGKTVVVNFWFIGCPPCRAEIPDLNKLALKYKDNPNVLFVAVALDQGWEVKDFIKENPLAYHLVGDGRYTAGMYEVTAYPTNVVIDKQGKVMLHYSGGYPQGPYWMDKMIQQSEAATAAQ</sequence>
<evidence type="ECO:0000313" key="4">
    <source>
        <dbReference type="EMBL" id="MBE9661017.1"/>
    </source>
</evidence>
<dbReference type="PANTHER" id="PTHR42852">
    <property type="entry name" value="THIOL:DISULFIDE INTERCHANGE PROTEIN DSBE"/>
    <property type="match status" value="1"/>
</dbReference>
<dbReference type="GO" id="GO:0016209">
    <property type="term" value="F:antioxidant activity"/>
    <property type="evidence" value="ECO:0007669"/>
    <property type="project" value="InterPro"/>
</dbReference>
<reference evidence="4" key="1">
    <citation type="submission" date="2020-10" db="EMBL/GenBank/DDBJ databases">
        <title>Mucilaginibacter mali sp. nov., isolated from rhizosphere soil of apple orchard.</title>
        <authorList>
            <person name="Lee J.-S."/>
            <person name="Kim H.S."/>
            <person name="Kim J.-S."/>
        </authorList>
    </citation>
    <scope>NUCLEOTIDE SEQUENCE</scope>
    <source>
        <strain evidence="4">KCTC 22746</strain>
    </source>
</reference>
<dbReference type="Proteomes" id="UP000622475">
    <property type="component" value="Unassembled WGS sequence"/>
</dbReference>
<dbReference type="InterPro" id="IPR050553">
    <property type="entry name" value="Thioredoxin_ResA/DsbE_sf"/>
</dbReference>
<evidence type="ECO:0000256" key="2">
    <source>
        <dbReference type="SAM" id="SignalP"/>
    </source>
</evidence>
<dbReference type="Gene3D" id="3.40.30.10">
    <property type="entry name" value="Glutaredoxin"/>
    <property type="match status" value="1"/>
</dbReference>
<comment type="caution">
    <text evidence="4">The sequence shown here is derived from an EMBL/GenBank/DDBJ whole genome shotgun (WGS) entry which is preliminary data.</text>
</comment>
<dbReference type="EMBL" id="JADFFL010000002">
    <property type="protein sequence ID" value="MBE9661017.1"/>
    <property type="molecule type" value="Genomic_DNA"/>
</dbReference>
<accession>A0A929KTR0</accession>
<dbReference type="InterPro" id="IPR000866">
    <property type="entry name" value="AhpC/TSA"/>
</dbReference>
<dbReference type="InterPro" id="IPR017937">
    <property type="entry name" value="Thioredoxin_CS"/>
</dbReference>
<proteinExistence type="predicted"/>
<dbReference type="AlphaFoldDB" id="A0A929KTR0"/>
<dbReference type="InterPro" id="IPR036249">
    <property type="entry name" value="Thioredoxin-like_sf"/>
</dbReference>
<dbReference type="PANTHER" id="PTHR42852:SF17">
    <property type="entry name" value="THIOREDOXIN-LIKE PROTEIN HI_1115"/>
    <property type="match status" value="1"/>
</dbReference>
<keyword evidence="5" id="KW-1185">Reference proteome</keyword>
<evidence type="ECO:0000259" key="3">
    <source>
        <dbReference type="PROSITE" id="PS51352"/>
    </source>
</evidence>
<name>A0A929KTR0_9SPHI</name>
<feature type="signal peptide" evidence="2">
    <location>
        <begin position="1"/>
        <end position="21"/>
    </location>
</feature>
<feature type="chain" id="PRO_5037357556" evidence="2">
    <location>
        <begin position="22"/>
        <end position="244"/>
    </location>
</feature>
<organism evidence="4 5">
    <name type="scientific">Mucilaginibacter myungsuensis</name>
    <dbReference type="NCBI Taxonomy" id="649104"/>
    <lineage>
        <taxon>Bacteria</taxon>
        <taxon>Pseudomonadati</taxon>
        <taxon>Bacteroidota</taxon>
        <taxon>Sphingobacteriia</taxon>
        <taxon>Sphingobacteriales</taxon>
        <taxon>Sphingobacteriaceae</taxon>
        <taxon>Mucilaginibacter</taxon>
    </lineage>
</organism>
<dbReference type="InterPro" id="IPR013766">
    <property type="entry name" value="Thioredoxin_domain"/>
</dbReference>
<feature type="domain" description="Thioredoxin" evidence="3">
    <location>
        <begin position="100"/>
        <end position="242"/>
    </location>
</feature>
<dbReference type="RefSeq" id="WP_194110227.1">
    <property type="nucleotide sequence ID" value="NZ_JADFFL010000002.1"/>
</dbReference>
<evidence type="ECO:0000256" key="1">
    <source>
        <dbReference type="ARBA" id="ARBA00023284"/>
    </source>
</evidence>
<dbReference type="PROSITE" id="PS51352">
    <property type="entry name" value="THIOREDOXIN_2"/>
    <property type="match status" value="1"/>
</dbReference>
<dbReference type="PROSITE" id="PS00194">
    <property type="entry name" value="THIOREDOXIN_1"/>
    <property type="match status" value="1"/>
</dbReference>
<evidence type="ECO:0000313" key="5">
    <source>
        <dbReference type="Proteomes" id="UP000622475"/>
    </source>
</evidence>
<gene>
    <name evidence="4" type="ORF">IRJ16_03905</name>
</gene>
<keyword evidence="2" id="KW-0732">Signal</keyword>
<dbReference type="SUPFAM" id="SSF52833">
    <property type="entry name" value="Thioredoxin-like"/>
    <property type="match status" value="1"/>
</dbReference>